<dbReference type="PANTHER" id="PTHR45766">
    <property type="entry name" value="DNA ANNEALING HELICASE AND ENDONUCLEASE ZRANB3 FAMILY MEMBER"/>
    <property type="match status" value="1"/>
</dbReference>
<accession>A0ABS1JUL6</accession>
<dbReference type="PANTHER" id="PTHR45766:SF6">
    <property type="entry name" value="SWI_SNF-RELATED MATRIX-ASSOCIATED ACTIN-DEPENDENT REGULATOR OF CHROMATIN SUBFAMILY A-LIKE PROTEIN 1"/>
    <property type="match status" value="1"/>
</dbReference>
<dbReference type="InterPro" id="IPR014001">
    <property type="entry name" value="Helicase_ATP-bd"/>
</dbReference>
<dbReference type="CDD" id="cd18793">
    <property type="entry name" value="SF2_C_SNF"/>
    <property type="match status" value="1"/>
</dbReference>
<dbReference type="SUPFAM" id="SSF52540">
    <property type="entry name" value="P-loop containing nucleoside triphosphate hydrolases"/>
    <property type="match status" value="2"/>
</dbReference>
<dbReference type="Gene3D" id="3.40.50.300">
    <property type="entry name" value="P-loop containing nucleotide triphosphate hydrolases"/>
    <property type="match status" value="1"/>
</dbReference>
<dbReference type="SMART" id="SM00487">
    <property type="entry name" value="DEXDc"/>
    <property type="match status" value="1"/>
</dbReference>
<dbReference type="SMART" id="SM00490">
    <property type="entry name" value="HELICc"/>
    <property type="match status" value="1"/>
</dbReference>
<dbReference type="Pfam" id="PF00271">
    <property type="entry name" value="Helicase_C"/>
    <property type="match status" value="1"/>
</dbReference>
<dbReference type="EMBL" id="JAEQND010000014">
    <property type="protein sequence ID" value="MBL0427959.1"/>
    <property type="molecule type" value="Genomic_DNA"/>
</dbReference>
<feature type="domain" description="Helicase C-terminal" evidence="3">
    <location>
        <begin position="576"/>
        <end position="733"/>
    </location>
</feature>
<keyword evidence="1" id="KW-0378">Hydrolase</keyword>
<keyword evidence="4" id="KW-0067">ATP-binding</keyword>
<dbReference type="InterPro" id="IPR027417">
    <property type="entry name" value="P-loop_NTPase"/>
</dbReference>
<dbReference type="InterPro" id="IPR049730">
    <property type="entry name" value="SNF2/RAD54-like_C"/>
</dbReference>
<name>A0ABS1JUL6_9BURK</name>
<dbReference type="InterPro" id="IPR000330">
    <property type="entry name" value="SNF2_N"/>
</dbReference>
<dbReference type="Gene3D" id="3.40.50.10810">
    <property type="entry name" value="Tandem AAA-ATPase domain"/>
    <property type="match status" value="1"/>
</dbReference>
<proteinExistence type="predicted"/>
<gene>
    <name evidence="4" type="ORF">JI746_22825</name>
</gene>
<dbReference type="PROSITE" id="PS51192">
    <property type="entry name" value="HELICASE_ATP_BIND_1"/>
    <property type="match status" value="1"/>
</dbReference>
<comment type="caution">
    <text evidence="4">The sequence shown here is derived from an EMBL/GenBank/DDBJ whole genome shotgun (WGS) entry which is preliminary data.</text>
</comment>
<feature type="domain" description="Helicase ATP-binding" evidence="2">
    <location>
        <begin position="182"/>
        <end position="331"/>
    </location>
</feature>
<dbReference type="PROSITE" id="PS51194">
    <property type="entry name" value="HELICASE_CTER"/>
    <property type="match status" value="1"/>
</dbReference>
<reference evidence="4 5" key="1">
    <citation type="journal article" date="2017" name="Int. J. Syst. Evol. Microbiol.">
        <title>Ramlibacter alkalitolerans sp. nov., alkali-tolerant bacterium isolated from soil of ginseng.</title>
        <authorList>
            <person name="Lee D.H."/>
            <person name="Cha C.J."/>
        </authorList>
    </citation>
    <scope>NUCLEOTIDE SEQUENCE [LARGE SCALE GENOMIC DNA]</scope>
    <source>
        <strain evidence="4 5">KACC 19305</strain>
    </source>
</reference>
<evidence type="ECO:0000259" key="2">
    <source>
        <dbReference type="PROSITE" id="PS51192"/>
    </source>
</evidence>
<dbReference type="InterPro" id="IPR001650">
    <property type="entry name" value="Helicase_C-like"/>
</dbReference>
<evidence type="ECO:0000256" key="1">
    <source>
        <dbReference type="ARBA" id="ARBA00022801"/>
    </source>
</evidence>
<protein>
    <submittedName>
        <fullName evidence="4">DEAD/DEAH box helicase family protein</fullName>
    </submittedName>
</protein>
<dbReference type="Proteomes" id="UP000622707">
    <property type="component" value="Unassembled WGS sequence"/>
</dbReference>
<sequence>MDLDGLVLVNRDFGYCKITAHTGNSVRVKFIGTNRDAWYGVQVVAAQKDFRWTPMPAGLKCRVPDRGLCTIIEVPFQPSSAHGVHEYLVLFDGDAGETARLTERELWPIPGSLAETPLTRLTSLQGDSLPNFRAREGLLAAFQQVDRESANISALAASRVALLPHQAFVIGTVIDDPLWRYILADEVGLGKTIEAGAIAHQLLSENPDARVLVLCPGPLSRQWLCEMHLSFGGRAFRLLDLHDSSKVSLKAWPLVISSLKVAARDYRARILGTQWDMVIVDEAHQLLWNDGHYGLVEQLASAAPRLLLLSAVPARERDTELMRLLRMIEPERYCEGSPVVDQFSTLYAAQSTIGRRLRIVSRQLDDSEDVDHEQLQNDVHRLLSIDVLREDADLRNLERLAQATQETAGRLLCYRQLVDEVVSRYRISRRILKNRRARLVDAELLHGVPRALITEIYEPSALEARIAAEALDLLSSLASSSSLDALQVLFRKVAQSLCDPVGLYEIANALVAGDGGTKVDMRIFDANAAFDYDEQDAVLGGCADVFAPELDPSRLTRWVSLLRAAIEVPEQARIMALKACLRRLLAEGSRKLLVFAGTFGAAEYVAESLTADFGNEAVASFRHDLHDDEKEKQVARFKRDAQCCILVSDESGGEGRNFQFADVLVHFDLPWSVSAMEQRIGRLDRIGRDRPVRSFVICPAGGLEEAWLHCLDQGFGVFTRSISGLEFMLHATERLAVKTAVEGGPAALADMIPGIREASERERATDDAEALTDAASFRRTSLYLRATESRADEMLEKSVPSYLRAIGRGDAARRVTDDKDPNLRIWRLRPEEVTDYKLVGLERQGEIPLKDCHGTFSRSVARDRPDLDFFGIGHPVVDALAVAIRQHIRGRSLMVRIETDTVTPGLILLSAWRVVRFTSEGTESLTERALRLVRGRVVWGAVDLETGEEFDAAIASRLAAELSSEEAVTHDMARDQVIELVSPVQRSWSATLNALMARAAAKALEAYKARYGEADASFCEQLLTEAKAVARTRLDEGDEYAQAVSATLDAIQRAVLESDVLCLLKVDPLPQP</sequence>
<dbReference type="InterPro" id="IPR038718">
    <property type="entry name" value="SNF2-like_sf"/>
</dbReference>
<keyword evidence="4" id="KW-0347">Helicase</keyword>
<keyword evidence="5" id="KW-1185">Reference proteome</keyword>
<evidence type="ECO:0000259" key="3">
    <source>
        <dbReference type="PROSITE" id="PS51194"/>
    </source>
</evidence>
<dbReference type="RefSeq" id="WP_201692589.1">
    <property type="nucleotide sequence ID" value="NZ_JAEQND010000014.1"/>
</dbReference>
<dbReference type="GO" id="GO:0004386">
    <property type="term" value="F:helicase activity"/>
    <property type="evidence" value="ECO:0007669"/>
    <property type="project" value="UniProtKB-KW"/>
</dbReference>
<evidence type="ECO:0000313" key="4">
    <source>
        <dbReference type="EMBL" id="MBL0427959.1"/>
    </source>
</evidence>
<organism evidence="4 5">
    <name type="scientific">Ramlibacter alkalitolerans</name>
    <dbReference type="NCBI Taxonomy" id="2039631"/>
    <lineage>
        <taxon>Bacteria</taxon>
        <taxon>Pseudomonadati</taxon>
        <taxon>Pseudomonadota</taxon>
        <taxon>Betaproteobacteria</taxon>
        <taxon>Burkholderiales</taxon>
        <taxon>Comamonadaceae</taxon>
        <taxon>Ramlibacter</taxon>
    </lineage>
</organism>
<evidence type="ECO:0000313" key="5">
    <source>
        <dbReference type="Proteomes" id="UP000622707"/>
    </source>
</evidence>
<keyword evidence="4" id="KW-0547">Nucleotide-binding</keyword>
<dbReference type="Pfam" id="PF00176">
    <property type="entry name" value="SNF2-rel_dom"/>
    <property type="match status" value="1"/>
</dbReference>